<evidence type="ECO:0008006" key="3">
    <source>
        <dbReference type="Google" id="ProtNLM"/>
    </source>
</evidence>
<gene>
    <name evidence="2" type="ORF">MBUL_03803</name>
</gene>
<accession>A0A679J6E1</accession>
<name>A0A679J6E1_9HYPH</name>
<evidence type="ECO:0000313" key="2">
    <source>
        <dbReference type="EMBL" id="CAA2106702.1"/>
    </source>
</evidence>
<dbReference type="AlphaFoldDB" id="A0A679J6E1"/>
<proteinExistence type="predicted"/>
<protein>
    <recommendedName>
        <fullName evidence="3">DUF2946 domain-containing protein</fullName>
    </recommendedName>
</protein>
<sequence length="126" mass="12955">MTDLIRLLRTLRLCLGSGLILLVLWGQTIAPLAALRIPGALAALDHSAICGHAEGSPAIGDRAPAAPACKACPLCAVGLSSPLVPQAPSVARRQGWHALAWPIPPPSVPARPHRPTGQPRAPPTAS</sequence>
<reference evidence="2" key="1">
    <citation type="submission" date="2019-12" db="EMBL/GenBank/DDBJ databases">
        <authorList>
            <person name="Cremers G."/>
        </authorList>
    </citation>
    <scope>NUCLEOTIDE SEQUENCE</scope>
    <source>
        <strain evidence="2">Mbul1</strain>
    </source>
</reference>
<feature type="region of interest" description="Disordered" evidence="1">
    <location>
        <begin position="104"/>
        <end position="126"/>
    </location>
</feature>
<organism evidence="2">
    <name type="scientific">Methylobacterium bullatum</name>
    <dbReference type="NCBI Taxonomy" id="570505"/>
    <lineage>
        <taxon>Bacteria</taxon>
        <taxon>Pseudomonadati</taxon>
        <taxon>Pseudomonadota</taxon>
        <taxon>Alphaproteobacteria</taxon>
        <taxon>Hyphomicrobiales</taxon>
        <taxon>Methylobacteriaceae</taxon>
        <taxon>Methylobacterium</taxon>
    </lineage>
</organism>
<dbReference type="EMBL" id="LR743504">
    <property type="protein sequence ID" value="CAA2106702.1"/>
    <property type="molecule type" value="Genomic_DNA"/>
</dbReference>
<evidence type="ECO:0000256" key="1">
    <source>
        <dbReference type="SAM" id="MobiDB-lite"/>
    </source>
</evidence>